<keyword evidence="4" id="KW-1185">Reference proteome</keyword>
<dbReference type="GeneID" id="9833514"/>
<feature type="transmembrane region" description="Helical" evidence="1">
    <location>
        <begin position="88"/>
        <end position="109"/>
    </location>
</feature>
<accession>A0A454XPT1</accession>
<keyword evidence="1" id="KW-0472">Membrane</keyword>
<sequence>MSLARVNARRVVNASVVSPRARRSTASRASIATVRALNTVDGCALSTPRRARRAASLAPRASSVSELALAIDTSGFDQMFINGLKIGLPLYGAVVGAIFIFGTIAKVAFPEKYDAAMYGKVAREDVEKGKIDLDNLSEEDARAVAELEAEMRARGEL</sequence>
<accession>A0A1Y5IDV4</accession>
<gene>
    <name evidence="3" type="ORF">BE221DRAFT_204352</name>
    <name evidence="2" type="ORF">OT_ostta09g00340</name>
</gene>
<protein>
    <submittedName>
        <fullName evidence="2">Unnamed product</fullName>
    </submittedName>
</protein>
<evidence type="ECO:0000256" key="1">
    <source>
        <dbReference type="SAM" id="Phobius"/>
    </source>
</evidence>
<dbReference type="Proteomes" id="UP000009170">
    <property type="component" value="Unassembled WGS sequence"/>
</dbReference>
<dbReference type="EMBL" id="KZ155777">
    <property type="protein sequence ID" value="OUS47661.1"/>
    <property type="molecule type" value="Genomic_DNA"/>
</dbReference>
<reference evidence="2" key="2">
    <citation type="journal article" date="2014" name="BMC Genomics">
        <title>An improved genome of the model marine alga Ostreococcus tauri unfolds by assessing Illumina de novo assemblies.</title>
        <authorList>
            <person name="Blanc-Mathieu R."/>
            <person name="Verhelst B."/>
            <person name="Derelle E."/>
            <person name="Rombauts S."/>
            <person name="Bouget F.Y."/>
            <person name="Carre I."/>
            <person name="Chateau A."/>
            <person name="Eyre-Walker A."/>
            <person name="Grimsley N."/>
            <person name="Moreau H."/>
            <person name="Piegu B."/>
            <person name="Rivals E."/>
            <person name="Schackwitz W."/>
            <person name="Van de Peer Y."/>
            <person name="Piganeau G."/>
        </authorList>
    </citation>
    <scope>NUCLEOTIDE SEQUENCE</scope>
    <source>
        <strain evidence="2">RCC4221</strain>
    </source>
</reference>
<name>Q012J1_OSTTA</name>
<keyword evidence="1" id="KW-1133">Transmembrane helix</keyword>
<reference evidence="2 4" key="1">
    <citation type="journal article" date="2006" name="Proc. Natl. Acad. Sci. U.S.A.">
        <title>Genome analysis of the smallest free-living eukaryote Ostreococcus tauri unveils many unique features.</title>
        <authorList>
            <person name="Derelle E."/>
            <person name="Ferraz C."/>
            <person name="Rombauts S."/>
            <person name="Rouze P."/>
            <person name="Worden A.Z."/>
            <person name="Robbens S."/>
            <person name="Partensky F."/>
            <person name="Degroeve S."/>
            <person name="Echeynie S."/>
            <person name="Cooke R."/>
            <person name="Saeys Y."/>
            <person name="Wuyts J."/>
            <person name="Jabbari K."/>
            <person name="Bowler C."/>
            <person name="Panaud O."/>
            <person name="Piegu B."/>
            <person name="Ball S.G."/>
            <person name="Ral J.-P."/>
            <person name="Bouget F.-Y."/>
            <person name="Piganeau G."/>
            <person name="De Baets B."/>
            <person name="Picard A."/>
            <person name="Delseny M."/>
            <person name="Demaille J."/>
            <person name="Van de Peer Y."/>
            <person name="Moreau H."/>
        </authorList>
    </citation>
    <scope>NUCLEOTIDE SEQUENCE [LARGE SCALE GENOMIC DNA]</scope>
    <source>
        <strain evidence="2 4">OTTH0595</strain>
    </source>
</reference>
<dbReference type="InParanoid" id="Q012J1"/>
<evidence type="ECO:0000313" key="3">
    <source>
        <dbReference type="EMBL" id="OUS47661.1"/>
    </source>
</evidence>
<reference evidence="3" key="3">
    <citation type="submission" date="2017-04" db="EMBL/GenBank/DDBJ databases">
        <title>Population genomics of picophytoplankton unveils novel chromosome hypervariability.</title>
        <authorList>
            <consortium name="DOE Joint Genome Institute"/>
            <person name="Blanc-Mathieu R."/>
            <person name="Krasovec M."/>
            <person name="Hebrard M."/>
            <person name="Yau S."/>
            <person name="Desgranges E."/>
            <person name="Martin J."/>
            <person name="Schackwitz W."/>
            <person name="Kuo A."/>
            <person name="Salin G."/>
            <person name="Donnadieu C."/>
            <person name="Desdevises Y."/>
            <person name="Sanchez-Ferandin S."/>
            <person name="Moreau H."/>
            <person name="Rivals E."/>
            <person name="Grigoriev I.V."/>
            <person name="Grimsley N."/>
            <person name="Eyre-Walker A."/>
            <person name="Piganeau G."/>
        </authorList>
    </citation>
    <scope>NUCLEOTIDE SEQUENCE [LARGE SCALE GENOMIC DNA]</scope>
    <source>
        <strain evidence="3">RCC 1115</strain>
    </source>
</reference>
<dbReference type="KEGG" id="ota:OT_ostta09g00340"/>
<dbReference type="EMBL" id="CAID01000009">
    <property type="protein sequence ID" value="CAL55189.1"/>
    <property type="molecule type" value="Genomic_DNA"/>
</dbReference>
<dbReference type="RefSeq" id="XP_003081020.1">
    <property type="nucleotide sequence ID" value="XM_003080972.1"/>
</dbReference>
<evidence type="ECO:0000313" key="2">
    <source>
        <dbReference type="EMBL" id="CAL55189.1"/>
    </source>
</evidence>
<dbReference type="AlphaFoldDB" id="Q012J1"/>
<accession>Q012J1</accession>
<dbReference type="Proteomes" id="UP000195557">
    <property type="component" value="Unassembled WGS sequence"/>
</dbReference>
<proteinExistence type="predicted"/>
<dbReference type="OrthoDB" id="498101at2759"/>
<evidence type="ECO:0000313" key="4">
    <source>
        <dbReference type="Proteomes" id="UP000009170"/>
    </source>
</evidence>
<organism evidence="2 4">
    <name type="scientific">Ostreococcus tauri</name>
    <name type="common">Marine green alga</name>
    <dbReference type="NCBI Taxonomy" id="70448"/>
    <lineage>
        <taxon>Eukaryota</taxon>
        <taxon>Viridiplantae</taxon>
        <taxon>Chlorophyta</taxon>
        <taxon>Mamiellophyceae</taxon>
        <taxon>Mamiellales</taxon>
        <taxon>Bathycoccaceae</taxon>
        <taxon>Ostreococcus</taxon>
    </lineage>
</organism>
<keyword evidence="1" id="KW-0812">Transmembrane</keyword>